<keyword evidence="1" id="KW-1133">Transmembrane helix</keyword>
<reference evidence="3" key="1">
    <citation type="submission" date="2016-11" db="UniProtKB">
        <authorList>
            <consortium name="WormBaseParasite"/>
        </authorList>
    </citation>
    <scope>IDENTIFICATION</scope>
</reference>
<evidence type="ECO:0000256" key="1">
    <source>
        <dbReference type="SAM" id="Phobius"/>
    </source>
</evidence>
<keyword evidence="1" id="KW-0812">Transmembrane</keyword>
<keyword evidence="2" id="KW-1185">Reference proteome</keyword>
<feature type="transmembrane region" description="Helical" evidence="1">
    <location>
        <begin position="73"/>
        <end position="99"/>
    </location>
</feature>
<evidence type="ECO:0000313" key="3">
    <source>
        <dbReference type="WBParaSite" id="L893_g33773.t1"/>
    </source>
</evidence>
<proteinExistence type="predicted"/>
<dbReference type="WBParaSite" id="L893_g33773.t1">
    <property type="protein sequence ID" value="L893_g33773.t1"/>
    <property type="gene ID" value="L893_g33773"/>
</dbReference>
<accession>A0A1I8A8M0</accession>
<sequence length="131" mass="15176">MPSVVTRVHEEEKLVDFGMPNATVPPFAACFDSIQECESSCKFGDCYSPLICEEYFSFGPACHQHISHTNKLLYITAVFSIIACVILSLILAFLAYTYLGRWRRKRRRKKQRINVPPYVVPQAYHRSLTRW</sequence>
<evidence type="ECO:0000313" key="2">
    <source>
        <dbReference type="Proteomes" id="UP000095287"/>
    </source>
</evidence>
<dbReference type="Proteomes" id="UP000095287">
    <property type="component" value="Unplaced"/>
</dbReference>
<protein>
    <submittedName>
        <fullName evidence="3">EGF-like domain-containing protein</fullName>
    </submittedName>
</protein>
<organism evidence="2 3">
    <name type="scientific">Steinernema glaseri</name>
    <dbReference type="NCBI Taxonomy" id="37863"/>
    <lineage>
        <taxon>Eukaryota</taxon>
        <taxon>Metazoa</taxon>
        <taxon>Ecdysozoa</taxon>
        <taxon>Nematoda</taxon>
        <taxon>Chromadorea</taxon>
        <taxon>Rhabditida</taxon>
        <taxon>Tylenchina</taxon>
        <taxon>Panagrolaimomorpha</taxon>
        <taxon>Strongyloidoidea</taxon>
        <taxon>Steinernematidae</taxon>
        <taxon>Steinernema</taxon>
    </lineage>
</organism>
<keyword evidence="1" id="KW-0472">Membrane</keyword>
<name>A0A1I8A8M0_9BILA</name>
<dbReference type="AlphaFoldDB" id="A0A1I8A8M0"/>